<proteinExistence type="predicted"/>
<dbReference type="EMBL" id="OZ034819">
    <property type="protein sequence ID" value="CAL1393764.1"/>
    <property type="molecule type" value="Genomic_DNA"/>
</dbReference>
<accession>A0AAV2F6C7</accession>
<sequence length="201" mass="22442">MSDTKAEKSSASNKSIFTTSVGVQRPLPFTLHNSKSPSRLFVGELLTKTNYEDFDAWKQGDAMVKGWLKTAMSKDVRSSVRFAITAREISVDVQTQFGHGSVPRLYELHQTINLLQQEKTSVASFYTKLRGLWDEINSLAPSLECTSGGCTCDVNRRQRESEENERLFDILMGLDDAFGIIKTQILAMIPTPSLANAYLLP</sequence>
<protein>
    <submittedName>
        <fullName evidence="1">Uncharacterized protein</fullName>
    </submittedName>
</protein>
<dbReference type="Proteomes" id="UP001497516">
    <property type="component" value="Chromosome 6"/>
</dbReference>
<organism evidence="1 2">
    <name type="scientific">Linum trigynum</name>
    <dbReference type="NCBI Taxonomy" id="586398"/>
    <lineage>
        <taxon>Eukaryota</taxon>
        <taxon>Viridiplantae</taxon>
        <taxon>Streptophyta</taxon>
        <taxon>Embryophyta</taxon>
        <taxon>Tracheophyta</taxon>
        <taxon>Spermatophyta</taxon>
        <taxon>Magnoliopsida</taxon>
        <taxon>eudicotyledons</taxon>
        <taxon>Gunneridae</taxon>
        <taxon>Pentapetalae</taxon>
        <taxon>rosids</taxon>
        <taxon>fabids</taxon>
        <taxon>Malpighiales</taxon>
        <taxon>Linaceae</taxon>
        <taxon>Linum</taxon>
    </lineage>
</organism>
<evidence type="ECO:0000313" key="1">
    <source>
        <dbReference type="EMBL" id="CAL1393764.1"/>
    </source>
</evidence>
<gene>
    <name evidence="1" type="ORF">LTRI10_LOCUS34317</name>
</gene>
<dbReference type="PANTHER" id="PTHR37610:SF98">
    <property type="entry name" value="TRANSCRIPTION FACTOR INTERACTOR AND REGULATOR CCHC(ZN) FAMILY"/>
    <property type="match status" value="1"/>
</dbReference>
<dbReference type="AlphaFoldDB" id="A0AAV2F6C7"/>
<name>A0AAV2F6C7_9ROSI</name>
<keyword evidence="2" id="KW-1185">Reference proteome</keyword>
<reference evidence="1 2" key="1">
    <citation type="submission" date="2024-04" db="EMBL/GenBank/DDBJ databases">
        <authorList>
            <person name="Fracassetti M."/>
        </authorList>
    </citation>
    <scope>NUCLEOTIDE SEQUENCE [LARGE SCALE GENOMIC DNA]</scope>
</reference>
<evidence type="ECO:0000313" key="2">
    <source>
        <dbReference type="Proteomes" id="UP001497516"/>
    </source>
</evidence>
<dbReference type="PANTHER" id="PTHR37610">
    <property type="entry name" value="CCHC-TYPE DOMAIN-CONTAINING PROTEIN"/>
    <property type="match status" value="1"/>
</dbReference>